<keyword evidence="5" id="KW-1185">Reference proteome</keyword>
<evidence type="ECO:0000313" key="5">
    <source>
        <dbReference type="Proteomes" id="UP000248961"/>
    </source>
</evidence>
<dbReference type="InterPro" id="IPR036396">
    <property type="entry name" value="Cyt_P450_sf"/>
</dbReference>
<proteinExistence type="inferred from homology"/>
<sequence>MLLSIIITALLAWLWYSIYCLIQNINRARKLGLPYHILPVSPVNPLWVVLEPVIFYVLDRLPFQFGRLTHYGRRGWQFKDKAQSHLRMGDAFAIATPFEVFVYICDAQAITEIINRRSDFVRPVELYKMLDVFGPNVATTIGADWQRHRKIVAAPFNERLNSFVWDEAISQTQGLLASRGKDSQFRGLGTDIRILALNVLAATGFKRAQSFQSSSSGDHRRSYGESLNILMENSFLIMVIPPWILRLPILPSWCRRVGHAFEDFRQHMLAMFNEEKALIDRGQPGTGTLMSTLIRESEVTTTGHSSSGARKQPPLTLHEILGNIYVINFAGHDTTANTLTYLMFLLAAYPDIQEWIAEEIRTVIPAIRDTDQTPGLGSYKEAFPRLKRCFAVLLETVRLYPAIIALPKSVAPQEGTTLHLLESNRTLTLPQGTAILPSLLAVQTHPRYWPEEPQHWRPRRWIQATTTTAKAADTQQETIMDPKPGTYIPWSAGVQVCAGQKFAQVETVALLAACFRAHRLRAIRLPGKDFEAMQKRLVAMTMDTHQLLVIQMRDPDSVPFVWEYVGDGSEGQ</sequence>
<evidence type="ECO:0000256" key="3">
    <source>
        <dbReference type="ARBA" id="ARBA00023033"/>
    </source>
</evidence>
<dbReference type="CDD" id="cd11070">
    <property type="entry name" value="CYP56-like"/>
    <property type="match status" value="1"/>
</dbReference>
<dbReference type="GO" id="GO:0020037">
    <property type="term" value="F:heme binding"/>
    <property type="evidence" value="ECO:0007669"/>
    <property type="project" value="InterPro"/>
</dbReference>
<reference evidence="4 5" key="1">
    <citation type="submission" date="2018-02" db="EMBL/GenBank/DDBJ databases">
        <title>The genomes of Aspergillus section Nigri reveals drivers in fungal speciation.</title>
        <authorList>
            <consortium name="DOE Joint Genome Institute"/>
            <person name="Vesth T.C."/>
            <person name="Nybo J."/>
            <person name="Theobald S."/>
            <person name="Brandl J."/>
            <person name="Frisvad J.C."/>
            <person name="Nielsen K.F."/>
            <person name="Lyhne E.K."/>
            <person name="Kogle M.E."/>
            <person name="Kuo A."/>
            <person name="Riley R."/>
            <person name="Clum A."/>
            <person name="Nolan M."/>
            <person name="Lipzen A."/>
            <person name="Salamov A."/>
            <person name="Henrissat B."/>
            <person name="Wiebenga A."/>
            <person name="De vries R.P."/>
            <person name="Grigoriev I.V."/>
            <person name="Mortensen U.H."/>
            <person name="Andersen M.R."/>
            <person name="Baker S.E."/>
        </authorList>
    </citation>
    <scope>NUCLEOTIDE SEQUENCE [LARGE SCALE GENOMIC DNA]</scope>
    <source>
        <strain evidence="4 5">CBS 101889</strain>
    </source>
</reference>
<dbReference type="InterPro" id="IPR001128">
    <property type="entry name" value="Cyt_P450"/>
</dbReference>
<dbReference type="Pfam" id="PF00067">
    <property type="entry name" value="p450"/>
    <property type="match status" value="1"/>
</dbReference>
<keyword evidence="2" id="KW-0560">Oxidoreductase</keyword>
<protein>
    <submittedName>
        <fullName evidence="4">Cytochrome P450</fullName>
    </submittedName>
</protein>
<dbReference type="AlphaFoldDB" id="A0A395HUE0"/>
<dbReference type="PANTHER" id="PTHR24305:SF166">
    <property type="entry name" value="CYTOCHROME P450 12A4, MITOCHONDRIAL-RELATED"/>
    <property type="match status" value="1"/>
</dbReference>
<dbReference type="SUPFAM" id="SSF48264">
    <property type="entry name" value="Cytochrome P450"/>
    <property type="match status" value="1"/>
</dbReference>
<evidence type="ECO:0000313" key="4">
    <source>
        <dbReference type="EMBL" id="RAL11437.1"/>
    </source>
</evidence>
<gene>
    <name evidence="4" type="ORF">BO97DRAFT_391927</name>
</gene>
<dbReference type="GO" id="GO:0005506">
    <property type="term" value="F:iron ion binding"/>
    <property type="evidence" value="ECO:0007669"/>
    <property type="project" value="InterPro"/>
</dbReference>
<dbReference type="STRING" id="1450537.A0A395HUE0"/>
<dbReference type="GeneID" id="37198134"/>
<dbReference type="VEuPathDB" id="FungiDB:BO97DRAFT_391927"/>
<dbReference type="GO" id="GO:0016705">
    <property type="term" value="F:oxidoreductase activity, acting on paired donors, with incorporation or reduction of molecular oxygen"/>
    <property type="evidence" value="ECO:0007669"/>
    <property type="project" value="InterPro"/>
</dbReference>
<dbReference type="GO" id="GO:0004497">
    <property type="term" value="F:monooxygenase activity"/>
    <property type="evidence" value="ECO:0007669"/>
    <property type="project" value="UniProtKB-KW"/>
</dbReference>
<dbReference type="PRINTS" id="PR00385">
    <property type="entry name" value="P450"/>
</dbReference>
<name>A0A395HUE0_ASPHC</name>
<dbReference type="Gene3D" id="1.10.630.10">
    <property type="entry name" value="Cytochrome P450"/>
    <property type="match status" value="1"/>
</dbReference>
<accession>A0A395HUE0</accession>
<comment type="similarity">
    <text evidence="1">Belongs to the cytochrome P450 family.</text>
</comment>
<dbReference type="OrthoDB" id="1470350at2759"/>
<keyword evidence="3" id="KW-0503">Monooxygenase</keyword>
<dbReference type="InterPro" id="IPR050121">
    <property type="entry name" value="Cytochrome_P450_monoxygenase"/>
</dbReference>
<dbReference type="RefSeq" id="XP_025550591.1">
    <property type="nucleotide sequence ID" value="XM_025693845.1"/>
</dbReference>
<dbReference type="Proteomes" id="UP000248961">
    <property type="component" value="Unassembled WGS sequence"/>
</dbReference>
<evidence type="ECO:0000256" key="2">
    <source>
        <dbReference type="ARBA" id="ARBA00023002"/>
    </source>
</evidence>
<dbReference type="EMBL" id="KZ824288">
    <property type="protein sequence ID" value="RAL11437.1"/>
    <property type="molecule type" value="Genomic_DNA"/>
</dbReference>
<organism evidence="4 5">
    <name type="scientific">Aspergillus homomorphus (strain CBS 101889)</name>
    <dbReference type="NCBI Taxonomy" id="1450537"/>
    <lineage>
        <taxon>Eukaryota</taxon>
        <taxon>Fungi</taxon>
        <taxon>Dikarya</taxon>
        <taxon>Ascomycota</taxon>
        <taxon>Pezizomycotina</taxon>
        <taxon>Eurotiomycetes</taxon>
        <taxon>Eurotiomycetidae</taxon>
        <taxon>Eurotiales</taxon>
        <taxon>Aspergillaceae</taxon>
        <taxon>Aspergillus</taxon>
        <taxon>Aspergillus subgen. Circumdati</taxon>
    </lineage>
</organism>
<dbReference type="PANTHER" id="PTHR24305">
    <property type="entry name" value="CYTOCHROME P450"/>
    <property type="match status" value="1"/>
</dbReference>
<evidence type="ECO:0000256" key="1">
    <source>
        <dbReference type="ARBA" id="ARBA00010617"/>
    </source>
</evidence>